<dbReference type="PANTHER" id="PTHR12469:SF2">
    <property type="entry name" value="SUCCINATE DEHYDROGENASE ASSEMBLY FACTOR 2, MITOCHONDRIAL"/>
    <property type="match status" value="1"/>
</dbReference>
<dbReference type="FunFam" id="1.10.150.250:FF:000004">
    <property type="entry name" value="Succinate dehydrogenase assembly factor 2, mitochondrial"/>
    <property type="match status" value="1"/>
</dbReference>
<organism evidence="4">
    <name type="scientific">Rhizochromulina marina</name>
    <dbReference type="NCBI Taxonomy" id="1034831"/>
    <lineage>
        <taxon>Eukaryota</taxon>
        <taxon>Sar</taxon>
        <taxon>Stramenopiles</taxon>
        <taxon>Ochrophyta</taxon>
        <taxon>Dictyochophyceae</taxon>
        <taxon>Rhizochromulinales</taxon>
        <taxon>Rhizochromulina</taxon>
    </lineage>
</organism>
<dbReference type="GO" id="GO:0006121">
    <property type="term" value="P:mitochondrial electron transport, succinate to ubiquinone"/>
    <property type="evidence" value="ECO:0007669"/>
    <property type="project" value="TreeGrafter"/>
</dbReference>
<dbReference type="PANTHER" id="PTHR12469">
    <property type="entry name" value="PROTEIN EMI5 HOMOLOG, MITOCHONDRIAL"/>
    <property type="match status" value="1"/>
</dbReference>
<dbReference type="EMBL" id="HBHJ01002949">
    <property type="protein sequence ID" value="CAD9663780.1"/>
    <property type="molecule type" value="Transcribed_RNA"/>
</dbReference>
<accession>A0A7S2R8F6</accession>
<sequence>MARCLASGPDYGLEQSLARRAAARDHQMRSEHFALKTDVPVSSLAPGETRVDGDTIRRKRLIYRSKQRGWLEVDLLMGTWAVEHVPSLSSEELDQYEALLNRETIDIFNIVTGKDVPPPEVESPLLKKIQAWANTSPIGTSPESYASVKGSAGLT</sequence>
<dbReference type="GO" id="GO:0034553">
    <property type="term" value="P:mitochondrial respiratory chain complex II assembly"/>
    <property type="evidence" value="ECO:0007669"/>
    <property type="project" value="TreeGrafter"/>
</dbReference>
<keyword evidence="2" id="KW-0143">Chaperone</keyword>
<dbReference type="Pfam" id="PF03937">
    <property type="entry name" value="Sdh5"/>
    <property type="match status" value="1"/>
</dbReference>
<dbReference type="Gene3D" id="1.10.150.250">
    <property type="entry name" value="Flavinator of succinate dehydrogenase"/>
    <property type="match status" value="1"/>
</dbReference>
<dbReference type="GO" id="GO:0006099">
    <property type="term" value="P:tricarboxylic acid cycle"/>
    <property type="evidence" value="ECO:0007669"/>
    <property type="project" value="TreeGrafter"/>
</dbReference>
<evidence type="ECO:0000256" key="3">
    <source>
        <dbReference type="SAM" id="MobiDB-lite"/>
    </source>
</evidence>
<evidence type="ECO:0000256" key="2">
    <source>
        <dbReference type="ARBA" id="ARBA00023186"/>
    </source>
</evidence>
<dbReference type="AlphaFoldDB" id="A0A7S2R8F6"/>
<reference evidence="4" key="1">
    <citation type="submission" date="2021-01" db="EMBL/GenBank/DDBJ databases">
        <authorList>
            <person name="Corre E."/>
            <person name="Pelletier E."/>
            <person name="Niang G."/>
            <person name="Scheremetjew M."/>
            <person name="Finn R."/>
            <person name="Kale V."/>
            <person name="Holt S."/>
            <person name="Cochrane G."/>
            <person name="Meng A."/>
            <person name="Brown T."/>
            <person name="Cohen L."/>
        </authorList>
    </citation>
    <scope>NUCLEOTIDE SEQUENCE</scope>
    <source>
        <strain evidence="4">CCMP1243</strain>
    </source>
</reference>
<keyword evidence="1" id="KW-0496">Mitochondrion</keyword>
<evidence type="ECO:0008006" key="5">
    <source>
        <dbReference type="Google" id="ProtNLM"/>
    </source>
</evidence>
<evidence type="ECO:0000313" key="4">
    <source>
        <dbReference type="EMBL" id="CAD9663780.1"/>
    </source>
</evidence>
<dbReference type="InterPro" id="IPR036714">
    <property type="entry name" value="SDH_sf"/>
</dbReference>
<dbReference type="SUPFAM" id="SSF109910">
    <property type="entry name" value="YgfY-like"/>
    <property type="match status" value="1"/>
</dbReference>
<name>A0A7S2R8F6_9STRA</name>
<gene>
    <name evidence="4" type="ORF">RMAR1173_LOCUS1870</name>
</gene>
<evidence type="ECO:0000256" key="1">
    <source>
        <dbReference type="ARBA" id="ARBA00023128"/>
    </source>
</evidence>
<dbReference type="InterPro" id="IPR005631">
    <property type="entry name" value="SDH"/>
</dbReference>
<dbReference type="GO" id="GO:0005739">
    <property type="term" value="C:mitochondrion"/>
    <property type="evidence" value="ECO:0007669"/>
    <property type="project" value="TreeGrafter"/>
</dbReference>
<proteinExistence type="predicted"/>
<protein>
    <recommendedName>
        <fullName evidence="5">FAD assembly factor SdhE</fullName>
    </recommendedName>
</protein>
<feature type="region of interest" description="Disordered" evidence="3">
    <location>
        <begin position="136"/>
        <end position="155"/>
    </location>
</feature>